<sequence length="216" mass="23961">MGGGEEGQWPPPPLASSWLVVSKEKGDQSAARVQSVYSYWCSLCKITQDKLDGSNYSSWSRSVKLYILGRGKWGYITGIKKLRAIFLSISTAKEVGMLLPRPILLLIWQEIDVLRPSEMKCSADIATCTKKILDEQLYDFFAGLEHHLDRIRGQVLVEDPLPSVQATYAQVCSEANRQATMLAGSHVDGSAMTTTLHRLVPRSGHPRSGQKEPNTL</sequence>
<dbReference type="AlphaFoldDB" id="A0AAD4V528"/>
<accession>A0AAD4V528</accession>
<dbReference type="Pfam" id="PF14244">
    <property type="entry name" value="Retrotran_gag_3"/>
    <property type="match status" value="1"/>
</dbReference>
<evidence type="ECO:0000313" key="3">
    <source>
        <dbReference type="Proteomes" id="UP001054821"/>
    </source>
</evidence>
<keyword evidence="3" id="KW-1185">Reference proteome</keyword>
<dbReference type="EMBL" id="JAJFAZ020000007">
    <property type="protein sequence ID" value="KAI5318438.1"/>
    <property type="molecule type" value="Genomic_DNA"/>
</dbReference>
<dbReference type="Proteomes" id="UP001054821">
    <property type="component" value="Chromosome 7"/>
</dbReference>
<evidence type="ECO:0000313" key="2">
    <source>
        <dbReference type="EMBL" id="KAI5318438.1"/>
    </source>
</evidence>
<evidence type="ECO:0000259" key="1">
    <source>
        <dbReference type="Pfam" id="PF14244"/>
    </source>
</evidence>
<comment type="caution">
    <text evidence="2">The sequence shown here is derived from an EMBL/GenBank/DDBJ whole genome shotgun (WGS) entry which is preliminary data.</text>
</comment>
<feature type="domain" description="Retrotransposon Copia-like N-terminal" evidence="1">
    <location>
        <begin position="47"/>
        <end position="79"/>
    </location>
</feature>
<proteinExistence type="predicted"/>
<reference evidence="2 3" key="1">
    <citation type="journal article" date="2022" name="G3 (Bethesda)">
        <title>Whole-genome sequence and methylome profiling of the almond [Prunus dulcis (Mill.) D.A. Webb] cultivar 'Nonpareil'.</title>
        <authorList>
            <person name="D'Amico-Willman K.M."/>
            <person name="Ouma W.Z."/>
            <person name="Meulia T."/>
            <person name="Sideli G.M."/>
            <person name="Gradziel T.M."/>
            <person name="Fresnedo-Ramirez J."/>
        </authorList>
    </citation>
    <scope>NUCLEOTIDE SEQUENCE [LARGE SCALE GENOMIC DNA]</scope>
    <source>
        <strain evidence="2">Clone GOH B32 T37-40</strain>
    </source>
</reference>
<gene>
    <name evidence="2" type="ORF">L3X38_038146</name>
</gene>
<protein>
    <recommendedName>
        <fullName evidence="1">Retrotransposon Copia-like N-terminal domain-containing protein</fullName>
    </recommendedName>
</protein>
<dbReference type="InterPro" id="IPR029472">
    <property type="entry name" value="Copia-like_N"/>
</dbReference>
<name>A0AAD4V528_PRUDU</name>
<organism evidence="2 3">
    <name type="scientific">Prunus dulcis</name>
    <name type="common">Almond</name>
    <name type="synonym">Amygdalus dulcis</name>
    <dbReference type="NCBI Taxonomy" id="3755"/>
    <lineage>
        <taxon>Eukaryota</taxon>
        <taxon>Viridiplantae</taxon>
        <taxon>Streptophyta</taxon>
        <taxon>Embryophyta</taxon>
        <taxon>Tracheophyta</taxon>
        <taxon>Spermatophyta</taxon>
        <taxon>Magnoliopsida</taxon>
        <taxon>eudicotyledons</taxon>
        <taxon>Gunneridae</taxon>
        <taxon>Pentapetalae</taxon>
        <taxon>rosids</taxon>
        <taxon>fabids</taxon>
        <taxon>Rosales</taxon>
        <taxon>Rosaceae</taxon>
        <taxon>Amygdaloideae</taxon>
        <taxon>Amygdaleae</taxon>
        <taxon>Prunus</taxon>
    </lineage>
</organism>